<comment type="caution">
    <text evidence="1">The sequence shown here is derived from an EMBL/GenBank/DDBJ whole genome shotgun (WGS) entry which is preliminary data.</text>
</comment>
<dbReference type="RefSeq" id="WP_289163511.1">
    <property type="nucleotide sequence ID" value="NZ_JASZZN010000007.1"/>
</dbReference>
<dbReference type="Proteomes" id="UP001239462">
    <property type="component" value="Unassembled WGS sequence"/>
</dbReference>
<proteinExistence type="predicted"/>
<evidence type="ECO:0000313" key="1">
    <source>
        <dbReference type="EMBL" id="MDM4015940.1"/>
    </source>
</evidence>
<gene>
    <name evidence="1" type="ORF">QTN89_10895</name>
</gene>
<reference evidence="1 2" key="1">
    <citation type="submission" date="2023-06" db="EMBL/GenBank/DDBJ databases">
        <title>Roseiconus lacunae JC819 isolated from Gulf of Mannar region, Tamil Nadu.</title>
        <authorList>
            <person name="Pk S."/>
            <person name="Ch S."/>
            <person name="Ch V.R."/>
        </authorList>
    </citation>
    <scope>NUCLEOTIDE SEQUENCE [LARGE SCALE GENOMIC DNA]</scope>
    <source>
        <strain evidence="1 2">JC819</strain>
    </source>
</reference>
<name>A0ABT7PHH4_9BACT</name>
<dbReference type="EMBL" id="JASZZN010000007">
    <property type="protein sequence ID" value="MDM4015940.1"/>
    <property type="molecule type" value="Genomic_DNA"/>
</dbReference>
<sequence>MVIDGKVAQGSKNKGGQRWLERRWTITATYSEYEKSLLDVMRSSLEHVFRGSVHRRYFMLG</sequence>
<evidence type="ECO:0000313" key="2">
    <source>
        <dbReference type="Proteomes" id="UP001239462"/>
    </source>
</evidence>
<organism evidence="1 2">
    <name type="scientific">Roseiconus lacunae</name>
    <dbReference type="NCBI Taxonomy" id="2605694"/>
    <lineage>
        <taxon>Bacteria</taxon>
        <taxon>Pseudomonadati</taxon>
        <taxon>Planctomycetota</taxon>
        <taxon>Planctomycetia</taxon>
        <taxon>Pirellulales</taxon>
        <taxon>Pirellulaceae</taxon>
        <taxon>Roseiconus</taxon>
    </lineage>
</organism>
<accession>A0ABT7PHH4</accession>
<keyword evidence="2" id="KW-1185">Reference proteome</keyword>
<protein>
    <submittedName>
        <fullName evidence="1">Uncharacterized protein</fullName>
    </submittedName>
</protein>